<dbReference type="AlphaFoldDB" id="A0A1I0M9D6"/>
<organism evidence="1 2">
    <name type="scientific">Natrinema salifodinae</name>
    <dbReference type="NCBI Taxonomy" id="1202768"/>
    <lineage>
        <taxon>Archaea</taxon>
        <taxon>Methanobacteriati</taxon>
        <taxon>Methanobacteriota</taxon>
        <taxon>Stenosarchaea group</taxon>
        <taxon>Halobacteria</taxon>
        <taxon>Halobacteriales</taxon>
        <taxon>Natrialbaceae</taxon>
        <taxon>Natrinema</taxon>
    </lineage>
</organism>
<evidence type="ECO:0000313" key="1">
    <source>
        <dbReference type="EMBL" id="SEV84963.1"/>
    </source>
</evidence>
<proteinExistence type="predicted"/>
<evidence type="ECO:0000313" key="2">
    <source>
        <dbReference type="Proteomes" id="UP000183275"/>
    </source>
</evidence>
<dbReference type="STRING" id="1202768.SAMN05216285_0668"/>
<dbReference type="Proteomes" id="UP000183275">
    <property type="component" value="Unassembled WGS sequence"/>
</dbReference>
<dbReference type="EMBL" id="FOIS01000001">
    <property type="protein sequence ID" value="SEV84963.1"/>
    <property type="molecule type" value="Genomic_DNA"/>
</dbReference>
<reference evidence="2" key="1">
    <citation type="submission" date="2016-10" db="EMBL/GenBank/DDBJ databases">
        <authorList>
            <person name="Varghese N."/>
        </authorList>
    </citation>
    <scope>NUCLEOTIDE SEQUENCE [LARGE SCALE GENOMIC DNA]</scope>
    <source>
        <strain evidence="2">CGMCC 1.12284</strain>
    </source>
</reference>
<keyword evidence="2" id="KW-1185">Reference proteome</keyword>
<protein>
    <submittedName>
        <fullName evidence="1">Uncharacterized protein</fullName>
    </submittedName>
</protein>
<accession>A0A1I0M9D6</accession>
<gene>
    <name evidence="1" type="ORF">SAMN05216285_0668</name>
</gene>
<sequence>MDRIAHLNPDQAYRRRLNCEERTRWEFAFRGEGVSP</sequence>
<name>A0A1I0M9D6_9EURY</name>